<accession>A0ABR2MQ10</accession>
<name>A0ABR2MQ10_9ASPA</name>
<comment type="caution">
    <text evidence="1">The sequence shown here is derived from an EMBL/GenBank/DDBJ whole genome shotgun (WGS) entry which is preliminary data.</text>
</comment>
<organism evidence="1 2">
    <name type="scientific">Platanthera guangdongensis</name>
    <dbReference type="NCBI Taxonomy" id="2320717"/>
    <lineage>
        <taxon>Eukaryota</taxon>
        <taxon>Viridiplantae</taxon>
        <taxon>Streptophyta</taxon>
        <taxon>Embryophyta</taxon>
        <taxon>Tracheophyta</taxon>
        <taxon>Spermatophyta</taxon>
        <taxon>Magnoliopsida</taxon>
        <taxon>Liliopsida</taxon>
        <taxon>Asparagales</taxon>
        <taxon>Orchidaceae</taxon>
        <taxon>Orchidoideae</taxon>
        <taxon>Orchideae</taxon>
        <taxon>Orchidinae</taxon>
        <taxon>Platanthera</taxon>
    </lineage>
</organism>
<protein>
    <submittedName>
        <fullName evidence="1">Uncharacterized protein</fullName>
    </submittedName>
</protein>
<evidence type="ECO:0000313" key="1">
    <source>
        <dbReference type="EMBL" id="KAK8965977.1"/>
    </source>
</evidence>
<reference evidence="1 2" key="1">
    <citation type="journal article" date="2022" name="Nat. Plants">
        <title>Genomes of leafy and leafless Platanthera orchids illuminate the evolution of mycoheterotrophy.</title>
        <authorList>
            <person name="Li M.H."/>
            <person name="Liu K.W."/>
            <person name="Li Z."/>
            <person name="Lu H.C."/>
            <person name="Ye Q.L."/>
            <person name="Zhang D."/>
            <person name="Wang J.Y."/>
            <person name="Li Y.F."/>
            <person name="Zhong Z.M."/>
            <person name="Liu X."/>
            <person name="Yu X."/>
            <person name="Liu D.K."/>
            <person name="Tu X.D."/>
            <person name="Liu B."/>
            <person name="Hao Y."/>
            <person name="Liao X.Y."/>
            <person name="Jiang Y.T."/>
            <person name="Sun W.H."/>
            <person name="Chen J."/>
            <person name="Chen Y.Q."/>
            <person name="Ai Y."/>
            <person name="Zhai J.W."/>
            <person name="Wu S.S."/>
            <person name="Zhou Z."/>
            <person name="Hsiao Y.Y."/>
            <person name="Wu W.L."/>
            <person name="Chen Y.Y."/>
            <person name="Lin Y.F."/>
            <person name="Hsu J.L."/>
            <person name="Li C.Y."/>
            <person name="Wang Z.W."/>
            <person name="Zhao X."/>
            <person name="Zhong W.Y."/>
            <person name="Ma X.K."/>
            <person name="Ma L."/>
            <person name="Huang J."/>
            <person name="Chen G.Z."/>
            <person name="Huang M.Z."/>
            <person name="Huang L."/>
            <person name="Peng D.H."/>
            <person name="Luo Y.B."/>
            <person name="Zou S.Q."/>
            <person name="Chen S.P."/>
            <person name="Lan S."/>
            <person name="Tsai W.C."/>
            <person name="Van de Peer Y."/>
            <person name="Liu Z.J."/>
        </authorList>
    </citation>
    <scope>NUCLEOTIDE SEQUENCE [LARGE SCALE GENOMIC DNA]</scope>
    <source>
        <strain evidence="1">Lor288</strain>
    </source>
</reference>
<dbReference type="EMBL" id="JBBWWR010000005">
    <property type="protein sequence ID" value="KAK8965977.1"/>
    <property type="molecule type" value="Genomic_DNA"/>
</dbReference>
<proteinExistence type="predicted"/>
<gene>
    <name evidence="1" type="ORF">KSP40_PGU009864</name>
</gene>
<sequence>MQKVNPLLQWDPKANRVSISSVLPDWAERDTVTDEAFALGFGLYNRKDARAFDQQLTRHLAYGTARVQMQALVLADKTAHRDITLERNLFDAIKSREVVVAETATLKAELAASQQLLAMRSTIEDSAQAQVLRAKVANLECKNKLLKTELKVAQGVKVSVPPSLHERLKSLYFSEYDIEVMMQENA</sequence>
<evidence type="ECO:0000313" key="2">
    <source>
        <dbReference type="Proteomes" id="UP001412067"/>
    </source>
</evidence>
<keyword evidence="2" id="KW-1185">Reference proteome</keyword>
<dbReference type="Proteomes" id="UP001412067">
    <property type="component" value="Unassembled WGS sequence"/>
</dbReference>